<protein>
    <submittedName>
        <fullName evidence="2">Uncharacterized protein</fullName>
    </submittedName>
</protein>
<evidence type="ECO:0000313" key="2">
    <source>
        <dbReference type="EMBL" id="OGG41803.1"/>
    </source>
</evidence>
<reference evidence="2 3" key="1">
    <citation type="journal article" date="2016" name="Nat. Commun.">
        <title>Thousands of microbial genomes shed light on interconnected biogeochemical processes in an aquifer system.</title>
        <authorList>
            <person name="Anantharaman K."/>
            <person name="Brown C.T."/>
            <person name="Hug L.A."/>
            <person name="Sharon I."/>
            <person name="Castelle C.J."/>
            <person name="Probst A.J."/>
            <person name="Thomas B.C."/>
            <person name="Singh A."/>
            <person name="Wilkins M.J."/>
            <person name="Karaoz U."/>
            <person name="Brodie E.L."/>
            <person name="Williams K.H."/>
            <person name="Hubbard S.S."/>
            <person name="Banfield J.F."/>
        </authorList>
    </citation>
    <scope>NUCLEOTIDE SEQUENCE [LARGE SCALE GENOMIC DNA]</scope>
</reference>
<organism evidence="2 3">
    <name type="scientific">Candidatus Kaiserbacteria bacterium RIFCSPHIGHO2_01_FULL_46_22</name>
    <dbReference type="NCBI Taxonomy" id="1798475"/>
    <lineage>
        <taxon>Bacteria</taxon>
        <taxon>Candidatus Kaiseribacteriota</taxon>
    </lineage>
</organism>
<keyword evidence="1" id="KW-1133">Transmembrane helix</keyword>
<sequence>MIDRSYLERILKMNGSSPTAPDEEIRSVLISARWKKDDVESAITVLRENVNTHQSRIERVDNVFLTDKRLSPEAIHALLGIDVKVNAEDLSTLRARQSFMYWAQVSSIFVIAFVIAAASLLGVMYAQGVGIFHPSSSSHFPANK</sequence>
<gene>
    <name evidence="2" type="ORF">A2837_01145</name>
</gene>
<evidence type="ECO:0000313" key="3">
    <source>
        <dbReference type="Proteomes" id="UP000176322"/>
    </source>
</evidence>
<proteinExistence type="predicted"/>
<dbReference type="EMBL" id="MFKO01000002">
    <property type="protein sequence ID" value="OGG41803.1"/>
    <property type="molecule type" value="Genomic_DNA"/>
</dbReference>
<comment type="caution">
    <text evidence="2">The sequence shown here is derived from an EMBL/GenBank/DDBJ whole genome shotgun (WGS) entry which is preliminary data.</text>
</comment>
<keyword evidence="1" id="KW-0472">Membrane</keyword>
<dbReference type="STRING" id="1798475.A2837_01145"/>
<dbReference type="Proteomes" id="UP000176322">
    <property type="component" value="Unassembled WGS sequence"/>
</dbReference>
<accession>A0A1F6BYA9</accession>
<name>A0A1F6BYA9_9BACT</name>
<dbReference type="AlphaFoldDB" id="A0A1F6BYA9"/>
<evidence type="ECO:0000256" key="1">
    <source>
        <dbReference type="SAM" id="Phobius"/>
    </source>
</evidence>
<keyword evidence="1" id="KW-0812">Transmembrane</keyword>
<feature type="transmembrane region" description="Helical" evidence="1">
    <location>
        <begin position="101"/>
        <end position="126"/>
    </location>
</feature>